<accession>A0AAD5N2N7</accession>
<evidence type="ECO:0000313" key="1">
    <source>
        <dbReference type="EMBL" id="KAJ1360801.1"/>
    </source>
</evidence>
<dbReference type="Proteomes" id="UP001196413">
    <property type="component" value="Unassembled WGS sequence"/>
</dbReference>
<dbReference type="AlphaFoldDB" id="A0AAD5N2N7"/>
<comment type="caution">
    <text evidence="1">The sequence shown here is derived from an EMBL/GenBank/DDBJ whole genome shotgun (WGS) entry which is preliminary data.</text>
</comment>
<keyword evidence="2" id="KW-1185">Reference proteome</keyword>
<protein>
    <submittedName>
        <fullName evidence="1">Uncharacterized protein</fullName>
    </submittedName>
</protein>
<reference evidence="1" key="1">
    <citation type="submission" date="2021-06" db="EMBL/GenBank/DDBJ databases">
        <title>Parelaphostrongylus tenuis whole genome reference sequence.</title>
        <authorList>
            <person name="Garwood T.J."/>
            <person name="Larsen P.A."/>
            <person name="Fountain-Jones N.M."/>
            <person name="Garbe J.R."/>
            <person name="Macchietto M.G."/>
            <person name="Kania S.A."/>
            <person name="Gerhold R.W."/>
            <person name="Richards J.E."/>
            <person name="Wolf T.M."/>
        </authorList>
    </citation>
    <scope>NUCLEOTIDE SEQUENCE</scope>
    <source>
        <strain evidence="1">MNPRO001-30</strain>
        <tissue evidence="1">Meninges</tissue>
    </source>
</reference>
<organism evidence="1 2">
    <name type="scientific">Parelaphostrongylus tenuis</name>
    <name type="common">Meningeal worm</name>
    <dbReference type="NCBI Taxonomy" id="148309"/>
    <lineage>
        <taxon>Eukaryota</taxon>
        <taxon>Metazoa</taxon>
        <taxon>Ecdysozoa</taxon>
        <taxon>Nematoda</taxon>
        <taxon>Chromadorea</taxon>
        <taxon>Rhabditida</taxon>
        <taxon>Rhabditina</taxon>
        <taxon>Rhabditomorpha</taxon>
        <taxon>Strongyloidea</taxon>
        <taxon>Metastrongylidae</taxon>
        <taxon>Parelaphostrongylus</taxon>
    </lineage>
</organism>
<sequence length="68" mass="7618">MRKCPVQLEYPSAQTNAFVNLLFLIAVSLDMFDRIATTGTESDTDGELRKYLAGYLKHSEDKADGVDF</sequence>
<proteinExistence type="predicted"/>
<gene>
    <name evidence="1" type="ORF">KIN20_019868</name>
</gene>
<dbReference type="EMBL" id="JAHQIW010003966">
    <property type="protein sequence ID" value="KAJ1360801.1"/>
    <property type="molecule type" value="Genomic_DNA"/>
</dbReference>
<evidence type="ECO:0000313" key="2">
    <source>
        <dbReference type="Proteomes" id="UP001196413"/>
    </source>
</evidence>
<name>A0AAD5N2N7_PARTN</name>